<keyword evidence="3" id="KW-0597">Phosphoprotein</keyword>
<gene>
    <name evidence="11" type="ORF">DFO73_10536</name>
</gene>
<protein>
    <recommendedName>
        <fullName evidence="2">histidine kinase</fullName>
        <ecNumber evidence="2">2.7.13.3</ecNumber>
    </recommendedName>
</protein>
<evidence type="ECO:0000256" key="7">
    <source>
        <dbReference type="ARBA" id="ARBA00022840"/>
    </source>
</evidence>
<dbReference type="InterPro" id="IPR003594">
    <property type="entry name" value="HATPase_dom"/>
</dbReference>
<keyword evidence="4" id="KW-0808">Transferase</keyword>
<dbReference type="EMBL" id="QGTW01000005">
    <property type="protein sequence ID" value="PWW28801.1"/>
    <property type="molecule type" value="Genomic_DNA"/>
</dbReference>
<name>A0A2V2ZZD6_9BACI</name>
<dbReference type="InterPro" id="IPR036097">
    <property type="entry name" value="HisK_dim/P_sf"/>
</dbReference>
<dbReference type="InterPro" id="IPR003661">
    <property type="entry name" value="HisK_dim/P_dom"/>
</dbReference>
<evidence type="ECO:0000313" key="11">
    <source>
        <dbReference type="EMBL" id="PWW28801.1"/>
    </source>
</evidence>
<evidence type="ECO:0000313" key="12">
    <source>
        <dbReference type="Proteomes" id="UP000247150"/>
    </source>
</evidence>
<evidence type="ECO:0000256" key="4">
    <source>
        <dbReference type="ARBA" id="ARBA00022679"/>
    </source>
</evidence>
<feature type="transmembrane region" description="Helical" evidence="9">
    <location>
        <begin position="131"/>
        <end position="149"/>
    </location>
</feature>
<dbReference type="Proteomes" id="UP000247150">
    <property type="component" value="Unassembled WGS sequence"/>
</dbReference>
<dbReference type="PANTHER" id="PTHR43065">
    <property type="entry name" value="SENSOR HISTIDINE KINASE"/>
    <property type="match status" value="1"/>
</dbReference>
<evidence type="ECO:0000256" key="8">
    <source>
        <dbReference type="ARBA" id="ARBA00023012"/>
    </source>
</evidence>
<evidence type="ECO:0000256" key="1">
    <source>
        <dbReference type="ARBA" id="ARBA00000085"/>
    </source>
</evidence>
<dbReference type="SUPFAM" id="SSF47384">
    <property type="entry name" value="Homodimeric domain of signal transducing histidine kinase"/>
    <property type="match status" value="1"/>
</dbReference>
<feature type="transmembrane region" description="Helical" evidence="9">
    <location>
        <begin position="20"/>
        <end position="39"/>
    </location>
</feature>
<dbReference type="AlphaFoldDB" id="A0A2V2ZZD6"/>
<dbReference type="OrthoDB" id="9815750at2"/>
<dbReference type="SMART" id="SM00387">
    <property type="entry name" value="HATPase_c"/>
    <property type="match status" value="1"/>
</dbReference>
<dbReference type="CDD" id="cd00082">
    <property type="entry name" value="HisKA"/>
    <property type="match status" value="1"/>
</dbReference>
<dbReference type="InterPro" id="IPR036890">
    <property type="entry name" value="HATPase_C_sf"/>
</dbReference>
<sequence>MKGFSQLTLINEETKAVRLFMWLFYLIFTLYDLFYYYLLPLNTGGAPGIPQGGLGFGYYMAIIGLLPAAVYFLKTDSPFKVKYLYFIGFILIDFTNSMMIYFGESKEFQTGNAVELFFILFAPLFVNKRYFWIIAGGMVSKYLVLGFLLGSQRVMVPIVLLIIFSSVSYVLLIRFYSYIQSLTNVFQELRQTEKLAAVGQMASVVGHEVRNPLSALKGFTQLQMERHPEDRGRYQIMIEEIDRINLIADDLMFLSKPRQPMFKKVDLNSLISYVISIMKEQASNQNIQFETKDLANIPKVECDEKLMKQVFINLVKNAIESMPDGGAISISARMLHGQQVLIRVKDEGCGIVAENIGRIGDPFYTTKSDGTGLGLMVTNQIIEEHDGSIAFDSEVGKGTAVKVTIPLIQKK</sequence>
<dbReference type="Gene3D" id="1.10.287.130">
    <property type="match status" value="1"/>
</dbReference>
<evidence type="ECO:0000256" key="9">
    <source>
        <dbReference type="SAM" id="Phobius"/>
    </source>
</evidence>
<comment type="caution">
    <text evidence="11">The sequence shown here is derived from an EMBL/GenBank/DDBJ whole genome shotgun (WGS) entry which is preliminary data.</text>
</comment>
<evidence type="ECO:0000256" key="5">
    <source>
        <dbReference type="ARBA" id="ARBA00022741"/>
    </source>
</evidence>
<dbReference type="GO" id="GO:0005524">
    <property type="term" value="F:ATP binding"/>
    <property type="evidence" value="ECO:0007669"/>
    <property type="project" value="UniProtKB-KW"/>
</dbReference>
<proteinExistence type="predicted"/>
<dbReference type="EC" id="2.7.13.3" evidence="2"/>
<dbReference type="RefSeq" id="WP_110064849.1">
    <property type="nucleotide sequence ID" value="NZ_QGTW01000005.1"/>
</dbReference>
<dbReference type="InterPro" id="IPR048436">
    <property type="entry name" value="MASE12"/>
</dbReference>
<feature type="transmembrane region" description="Helical" evidence="9">
    <location>
        <begin position="51"/>
        <end position="71"/>
    </location>
</feature>
<keyword evidence="9" id="KW-0812">Transmembrane</keyword>
<dbReference type="Pfam" id="PF00512">
    <property type="entry name" value="HisKA"/>
    <property type="match status" value="1"/>
</dbReference>
<keyword evidence="7" id="KW-0067">ATP-binding</keyword>
<dbReference type="PANTHER" id="PTHR43065:SF34">
    <property type="entry name" value="SPORULATION KINASE A"/>
    <property type="match status" value="1"/>
</dbReference>
<feature type="domain" description="Histidine kinase" evidence="10">
    <location>
        <begin position="204"/>
        <end position="409"/>
    </location>
</feature>
<reference evidence="11 12" key="1">
    <citation type="submission" date="2018-05" db="EMBL/GenBank/DDBJ databases">
        <title>Freshwater and sediment microbial communities from various areas in North America, analyzing microbe dynamics in response to fracking.</title>
        <authorList>
            <person name="Lamendella R."/>
        </authorList>
    </citation>
    <scope>NUCLEOTIDE SEQUENCE [LARGE SCALE GENOMIC DNA]</scope>
    <source>
        <strain evidence="11 12">15_TX</strain>
    </source>
</reference>
<keyword evidence="5" id="KW-0547">Nucleotide-binding</keyword>
<dbReference type="SMART" id="SM00388">
    <property type="entry name" value="HisKA"/>
    <property type="match status" value="1"/>
</dbReference>
<dbReference type="SUPFAM" id="SSF55874">
    <property type="entry name" value="ATPase domain of HSP90 chaperone/DNA topoisomerase II/histidine kinase"/>
    <property type="match status" value="1"/>
</dbReference>
<feature type="transmembrane region" description="Helical" evidence="9">
    <location>
        <begin position="83"/>
        <end position="102"/>
    </location>
</feature>
<dbReference type="Pfam" id="PF20971">
    <property type="entry name" value="MASE12"/>
    <property type="match status" value="1"/>
</dbReference>
<comment type="catalytic activity">
    <reaction evidence="1">
        <text>ATP + protein L-histidine = ADP + protein N-phospho-L-histidine.</text>
        <dbReference type="EC" id="2.7.13.3"/>
    </reaction>
</comment>
<keyword evidence="9" id="KW-1133">Transmembrane helix</keyword>
<evidence type="ECO:0000259" key="10">
    <source>
        <dbReference type="PROSITE" id="PS50109"/>
    </source>
</evidence>
<feature type="transmembrane region" description="Helical" evidence="9">
    <location>
        <begin position="155"/>
        <end position="176"/>
    </location>
</feature>
<dbReference type="PRINTS" id="PR00344">
    <property type="entry name" value="BCTRLSENSOR"/>
</dbReference>
<dbReference type="InterPro" id="IPR004358">
    <property type="entry name" value="Sig_transdc_His_kin-like_C"/>
</dbReference>
<keyword evidence="6 11" id="KW-0418">Kinase</keyword>
<dbReference type="GO" id="GO:0000155">
    <property type="term" value="F:phosphorelay sensor kinase activity"/>
    <property type="evidence" value="ECO:0007669"/>
    <property type="project" value="InterPro"/>
</dbReference>
<dbReference type="Pfam" id="PF02518">
    <property type="entry name" value="HATPase_c"/>
    <property type="match status" value="1"/>
</dbReference>
<dbReference type="InterPro" id="IPR005467">
    <property type="entry name" value="His_kinase_dom"/>
</dbReference>
<organism evidence="11 12">
    <name type="scientific">Cytobacillus oceanisediminis</name>
    <dbReference type="NCBI Taxonomy" id="665099"/>
    <lineage>
        <taxon>Bacteria</taxon>
        <taxon>Bacillati</taxon>
        <taxon>Bacillota</taxon>
        <taxon>Bacilli</taxon>
        <taxon>Bacillales</taxon>
        <taxon>Bacillaceae</taxon>
        <taxon>Cytobacillus</taxon>
    </lineage>
</organism>
<evidence type="ECO:0000256" key="3">
    <source>
        <dbReference type="ARBA" id="ARBA00022553"/>
    </source>
</evidence>
<evidence type="ECO:0000256" key="6">
    <source>
        <dbReference type="ARBA" id="ARBA00022777"/>
    </source>
</evidence>
<keyword evidence="8" id="KW-0902">Two-component regulatory system</keyword>
<evidence type="ECO:0000256" key="2">
    <source>
        <dbReference type="ARBA" id="ARBA00012438"/>
    </source>
</evidence>
<dbReference type="PROSITE" id="PS50109">
    <property type="entry name" value="HIS_KIN"/>
    <property type="match status" value="1"/>
</dbReference>
<keyword evidence="9" id="KW-0472">Membrane</keyword>
<accession>A0A2V2ZZD6</accession>
<dbReference type="Gene3D" id="3.30.565.10">
    <property type="entry name" value="Histidine kinase-like ATPase, C-terminal domain"/>
    <property type="match status" value="1"/>
</dbReference>